<evidence type="ECO:0000256" key="1">
    <source>
        <dbReference type="ARBA" id="ARBA00022679"/>
    </source>
</evidence>
<dbReference type="PANTHER" id="PTHR47320:SF1">
    <property type="entry name" value="BIFUNCTIONAL URIDYLYLTRANSFERASE_URIDYLYL-REMOVING ENZYME"/>
    <property type="match status" value="1"/>
</dbReference>
<keyword evidence="4 8" id="KW-0378">Hydrolase</keyword>
<dbReference type="PANTHER" id="PTHR47320">
    <property type="entry name" value="BIFUNCTIONAL URIDYLYLTRANSFERASE/URIDYLYL-REMOVING ENZYME"/>
    <property type="match status" value="1"/>
</dbReference>
<dbReference type="CDD" id="cd04899">
    <property type="entry name" value="ACT_ACR-UUR-like_2"/>
    <property type="match status" value="1"/>
</dbReference>
<dbReference type="InterPro" id="IPR013546">
    <property type="entry name" value="PII_UdlTrfase/GS_AdlTrfase"/>
</dbReference>
<dbReference type="InterPro" id="IPR043519">
    <property type="entry name" value="NT_sf"/>
</dbReference>
<feature type="domain" description="HD" evidence="10">
    <location>
        <begin position="469"/>
        <end position="585"/>
    </location>
</feature>
<evidence type="ECO:0000313" key="11">
    <source>
        <dbReference type="EMBL" id="MCW7553262.1"/>
    </source>
</evidence>
<keyword evidence="12" id="KW-1185">Reference proteome</keyword>
<comment type="similarity">
    <text evidence="8">Belongs to the GlnD family.</text>
</comment>
<dbReference type="EMBL" id="JAPFCC010000001">
    <property type="protein sequence ID" value="MCW7553262.1"/>
    <property type="molecule type" value="Genomic_DNA"/>
</dbReference>
<evidence type="ECO:0000256" key="6">
    <source>
        <dbReference type="ARBA" id="ARBA00023268"/>
    </source>
</evidence>
<dbReference type="Pfam" id="PF01909">
    <property type="entry name" value="NTP_transf_2"/>
    <property type="match status" value="1"/>
</dbReference>
<gene>
    <name evidence="8 11" type="primary">glnD</name>
    <name evidence="11" type="ORF">NX722_11555</name>
</gene>
<evidence type="ECO:0000256" key="2">
    <source>
        <dbReference type="ARBA" id="ARBA00022695"/>
    </source>
</evidence>
<keyword evidence="5 8" id="KW-0460">Magnesium</keyword>
<dbReference type="InterPro" id="IPR045865">
    <property type="entry name" value="ACT-like_dom_sf"/>
</dbReference>
<evidence type="ECO:0000259" key="9">
    <source>
        <dbReference type="PROSITE" id="PS51671"/>
    </source>
</evidence>
<comment type="function">
    <text evidence="8">Modifies, by uridylylation and deuridylylation, the PII regulatory proteins (GlnB and homologs), in response to the nitrogen status of the cell that GlnD senses through the glutamine level. Under low glutamine levels, catalyzes the conversion of the PII proteins and UTP to PII-UMP and PPi, while under higher glutamine levels, GlnD hydrolyzes PII-UMP to PII and UMP (deuridylylation). Thus, controls uridylylation state and activity of the PII proteins, and plays an important role in the regulation of nitrogen metabolism.</text>
</comment>
<keyword evidence="6 8" id="KW-0511">Multifunctional enzyme</keyword>
<dbReference type="Proteomes" id="UP001209854">
    <property type="component" value="Unassembled WGS sequence"/>
</dbReference>
<comment type="caution">
    <text evidence="11">The sequence shown here is derived from an EMBL/GenBank/DDBJ whole genome shotgun (WGS) entry which is preliminary data.</text>
</comment>
<evidence type="ECO:0000256" key="4">
    <source>
        <dbReference type="ARBA" id="ARBA00022801"/>
    </source>
</evidence>
<organism evidence="11 12">
    <name type="scientific">Endozoicomonas gorgoniicola</name>
    <dbReference type="NCBI Taxonomy" id="1234144"/>
    <lineage>
        <taxon>Bacteria</taxon>
        <taxon>Pseudomonadati</taxon>
        <taxon>Pseudomonadota</taxon>
        <taxon>Gammaproteobacteria</taxon>
        <taxon>Oceanospirillales</taxon>
        <taxon>Endozoicomonadaceae</taxon>
        <taxon>Endozoicomonas</taxon>
    </lineage>
</organism>
<comment type="catalytic activity">
    <reaction evidence="8">
        <text>[protein-PII]-uridylyl-L-tyrosine + H2O = [protein-PII]-L-tyrosine + UMP + H(+)</text>
        <dbReference type="Rhea" id="RHEA:48600"/>
        <dbReference type="Rhea" id="RHEA-COMP:12147"/>
        <dbReference type="Rhea" id="RHEA-COMP:12148"/>
        <dbReference type="ChEBI" id="CHEBI:15377"/>
        <dbReference type="ChEBI" id="CHEBI:15378"/>
        <dbReference type="ChEBI" id="CHEBI:46858"/>
        <dbReference type="ChEBI" id="CHEBI:57865"/>
        <dbReference type="ChEBI" id="CHEBI:90602"/>
    </reaction>
</comment>
<dbReference type="NCBIfam" id="TIGR01693">
    <property type="entry name" value="UTase_glnD"/>
    <property type="match status" value="1"/>
</dbReference>
<comment type="cofactor">
    <cofactor evidence="8">
        <name>Mg(2+)</name>
        <dbReference type="ChEBI" id="CHEBI:18420"/>
    </cofactor>
</comment>
<dbReference type="SUPFAM" id="SSF109604">
    <property type="entry name" value="HD-domain/PDEase-like"/>
    <property type="match status" value="1"/>
</dbReference>
<sequence length="905" mass="104909">MITTSLQVPQSLRTELFNRSQFRADITLSNSAIPAYKKAIRTARERLDQWFREEISIETLVDAQTWFMDEILTVAWEHLDWSNGCDIALLAVGGYGRRELHPGSDIDILLLLSDNTYSTHKENIERFLTLLWDIGLKVGSSVRSVDECAVQAENDLTIMTNLLEARLLSGPEALSDRLHERISPEHMWPSKDYLQAKFEEQRERHRKYDDSEYKLEPNIKSSPGGIRDIHMLGWVTRRHFGTHDLKELVDIGFLSHNEHQQLQRCKAFLWRVRWGLHLTSGRCEDRLLFDHQRTLANLFGYHDHNDSLAVEQFMQSYFRTVLIVGQLKDLLLQHFDDAILNADLPQVITPINERFQVRNQYIETTSATVFSDYPPAMLEMFVLMTRDANIHGPTAETIRLLREHRHLVDNEFRKDPRCAKQFIKLLQAPYALTANLRRMARYGILGRYLPEFGRIIGQMQFDLFHSYTVDAHTLLLIKHLRSFTYKENEQRYPVASQLIRAIKNPELLYIAAIYHDIGKGRGGNHSQLGAVDAERFCRRHGLKPNDTRLVVWLVREHLTLSTTAQKQDLSDPQVIQDFARKMGSVNYLNFLYLLTVADINATNSELWNGWRSSLLEQLYRRTRRMLEGDMSSLTDEQDRVAAVKERALKRLADKALDQQTITRLWSALGIEYFTRHNSREIAWHTENILNHDNSKPLVIVQETDIDQQDLGGSRVFIYTPDQPNLFAAAVAALDQLHLSIQDARIITSSDNYSMDTFTVLEDDGRAIGHNPKRILQIKRHLQLILENTDDFPDLISRRTPRKLRHFARKPEVLISNIPDIRRTLLEIKATDRPGLLAKIGRTFMSLNLQVHNAKIATFGEKVEDRFYITDNQKQPVNDPEFAKTICKTLEETLQRASQQDLIRSR</sequence>
<dbReference type="InterPro" id="IPR002912">
    <property type="entry name" value="ACT_dom"/>
</dbReference>
<comment type="domain">
    <text evidence="8">Has four distinct domains: an N-terminal nucleotidyltransferase (NT) domain responsible for UTase activity, a central HD domain that encodes UR activity, and two C-terminal ACT domains that seem to have a role in glutamine sensing.</text>
</comment>
<keyword evidence="2 8" id="KW-0548">Nucleotidyltransferase</keyword>
<dbReference type="RefSeq" id="WP_262568101.1">
    <property type="nucleotide sequence ID" value="NZ_JAPFCC010000001.1"/>
</dbReference>
<comment type="caution">
    <text evidence="8">Lacks conserved residue(s) required for the propagation of feature annotation.</text>
</comment>
<dbReference type="InterPro" id="IPR006674">
    <property type="entry name" value="HD_domain"/>
</dbReference>
<dbReference type="InterPro" id="IPR010043">
    <property type="entry name" value="UTase/UR"/>
</dbReference>
<name>A0ABT3MV72_9GAMM</name>
<dbReference type="Pfam" id="PF08335">
    <property type="entry name" value="GlnD_UR_UTase"/>
    <property type="match status" value="1"/>
</dbReference>
<dbReference type="CDD" id="cd04900">
    <property type="entry name" value="ACT_UUR-like_1"/>
    <property type="match status" value="1"/>
</dbReference>
<dbReference type="Pfam" id="PF01966">
    <property type="entry name" value="HD"/>
    <property type="match status" value="1"/>
</dbReference>
<dbReference type="Gene3D" id="1.10.3090.10">
    <property type="entry name" value="cca-adding enzyme, domain 2"/>
    <property type="match status" value="1"/>
</dbReference>
<dbReference type="CDD" id="cd05401">
    <property type="entry name" value="NT_GlnE_GlnD_like"/>
    <property type="match status" value="1"/>
</dbReference>
<comment type="catalytic activity">
    <reaction evidence="8">
        <text>[protein-PII]-L-tyrosine + UTP = [protein-PII]-uridylyl-L-tyrosine + diphosphate</text>
        <dbReference type="Rhea" id="RHEA:13673"/>
        <dbReference type="Rhea" id="RHEA-COMP:12147"/>
        <dbReference type="Rhea" id="RHEA-COMP:12148"/>
        <dbReference type="ChEBI" id="CHEBI:33019"/>
        <dbReference type="ChEBI" id="CHEBI:46398"/>
        <dbReference type="ChEBI" id="CHEBI:46858"/>
        <dbReference type="ChEBI" id="CHEBI:90602"/>
        <dbReference type="EC" id="2.7.7.59"/>
    </reaction>
</comment>
<dbReference type="PROSITE" id="PS51831">
    <property type="entry name" value="HD"/>
    <property type="match status" value="1"/>
</dbReference>
<proteinExistence type="inferred from homology"/>
<dbReference type="EC" id="2.7.7.59" evidence="8"/>
<evidence type="ECO:0000256" key="8">
    <source>
        <dbReference type="HAMAP-Rule" id="MF_00277"/>
    </source>
</evidence>
<evidence type="ECO:0000256" key="3">
    <source>
        <dbReference type="ARBA" id="ARBA00022737"/>
    </source>
</evidence>
<protein>
    <recommendedName>
        <fullName evidence="8">Bifunctional uridylyltransferase/uridylyl-removing enzyme</fullName>
        <shortName evidence="8">UTase/UR</shortName>
    </recommendedName>
    <alternativeName>
        <fullName evidence="8">Bifunctional [protein-PII] modification enzyme</fullName>
    </alternativeName>
    <alternativeName>
        <fullName evidence="8">Bifunctional nitrogen sensor protein</fullName>
    </alternativeName>
    <domain>
        <recommendedName>
            <fullName evidence="8">[Protein-PII] uridylyltransferase</fullName>
            <shortName evidence="8">PII uridylyltransferase</shortName>
            <shortName evidence="8">UTase</shortName>
            <ecNumber evidence="8">2.7.7.59</ecNumber>
        </recommendedName>
    </domain>
    <domain>
        <recommendedName>
            <fullName evidence="8">[Protein-PII]-UMP uridylyl-removing enzyme</fullName>
            <shortName evidence="8">UR</shortName>
            <ecNumber evidence="8">3.1.4.-</ecNumber>
        </recommendedName>
    </domain>
</protein>
<dbReference type="SUPFAM" id="SSF81301">
    <property type="entry name" value="Nucleotidyltransferase"/>
    <property type="match status" value="1"/>
</dbReference>
<dbReference type="SUPFAM" id="SSF55021">
    <property type="entry name" value="ACT-like"/>
    <property type="match status" value="2"/>
</dbReference>
<evidence type="ECO:0000313" key="12">
    <source>
        <dbReference type="Proteomes" id="UP001209854"/>
    </source>
</evidence>
<evidence type="ECO:0000259" key="10">
    <source>
        <dbReference type="PROSITE" id="PS51831"/>
    </source>
</evidence>
<keyword evidence="1 8" id="KW-0808">Transferase</keyword>
<comment type="activity regulation">
    <text evidence="8">Uridylyltransferase (UTase) activity is inhibited by glutamine, while glutamine activates uridylyl-removing (UR) activity.</text>
</comment>
<dbReference type="HAMAP" id="MF_00277">
    <property type="entry name" value="PII_uridylyl_transf"/>
    <property type="match status" value="1"/>
</dbReference>
<dbReference type="Gene3D" id="3.30.460.10">
    <property type="entry name" value="Beta Polymerase, domain 2"/>
    <property type="match status" value="1"/>
</dbReference>
<dbReference type="PROSITE" id="PS51671">
    <property type="entry name" value="ACT"/>
    <property type="match status" value="2"/>
</dbReference>
<dbReference type="PIRSF" id="PIRSF006288">
    <property type="entry name" value="PII_uridyltransf"/>
    <property type="match status" value="1"/>
</dbReference>
<evidence type="ECO:0000256" key="5">
    <source>
        <dbReference type="ARBA" id="ARBA00022842"/>
    </source>
</evidence>
<dbReference type="EC" id="3.1.4.-" evidence="8"/>
<feature type="domain" description="ACT" evidence="9">
    <location>
        <begin position="824"/>
        <end position="903"/>
    </location>
</feature>
<dbReference type="GO" id="GO:0008773">
    <property type="term" value="F:[protein-PII] uridylyltransferase activity"/>
    <property type="evidence" value="ECO:0007669"/>
    <property type="project" value="UniProtKB-EC"/>
</dbReference>
<dbReference type="SMART" id="SM00471">
    <property type="entry name" value="HDc"/>
    <property type="match status" value="1"/>
</dbReference>
<reference evidence="11 12" key="1">
    <citation type="submission" date="2022-10" db="EMBL/GenBank/DDBJ databases">
        <title>High-quality genome sequences of two octocoral-associated bacteria, Endozoicomonas euniceicola EF212 and Endozoicomonas gorgoniicola PS125.</title>
        <authorList>
            <person name="Chiou Y.-J."/>
            <person name="Chen Y.-H."/>
        </authorList>
    </citation>
    <scope>NUCLEOTIDE SEQUENCE [LARGE SCALE GENOMIC DNA]</scope>
    <source>
        <strain evidence="11 12">PS125</strain>
    </source>
</reference>
<dbReference type="CDD" id="cd00077">
    <property type="entry name" value="HDc"/>
    <property type="match status" value="1"/>
</dbReference>
<feature type="domain" description="ACT" evidence="9">
    <location>
        <begin position="714"/>
        <end position="797"/>
    </location>
</feature>
<keyword evidence="3" id="KW-0677">Repeat</keyword>
<accession>A0ABT3MV72</accession>
<dbReference type="InterPro" id="IPR002934">
    <property type="entry name" value="Polymerase_NTP_transf_dom"/>
</dbReference>
<evidence type="ECO:0000256" key="7">
    <source>
        <dbReference type="ARBA" id="ARBA00047968"/>
    </source>
</evidence>
<dbReference type="InterPro" id="IPR003607">
    <property type="entry name" value="HD/PDEase_dom"/>
</dbReference>
<comment type="catalytic activity">
    <reaction evidence="7">
        <text>guanosine 3',5'-bis(diphosphate) + H2O = GDP + diphosphate + H(+)</text>
        <dbReference type="Rhea" id="RHEA:14253"/>
        <dbReference type="ChEBI" id="CHEBI:15377"/>
        <dbReference type="ChEBI" id="CHEBI:15378"/>
        <dbReference type="ChEBI" id="CHEBI:33019"/>
        <dbReference type="ChEBI" id="CHEBI:58189"/>
        <dbReference type="ChEBI" id="CHEBI:77828"/>
        <dbReference type="EC" id="3.1.7.2"/>
    </reaction>
</comment>
<dbReference type="SUPFAM" id="SSF81593">
    <property type="entry name" value="Nucleotidyltransferase substrate binding subunit/domain"/>
    <property type="match status" value="1"/>
</dbReference>
<feature type="region of interest" description="Uridylyltransferase" evidence="8">
    <location>
        <begin position="1"/>
        <end position="350"/>
    </location>
</feature>